<dbReference type="InterPro" id="IPR005084">
    <property type="entry name" value="CBM6"/>
</dbReference>
<sequence length="78" mass="9182">MEKVTGTGGWQEFKVFSAEVTAPVRSKHIVFLYFKGSDWLFNLDKFTLAIPPYLRHRLLRLSRLVTTPHQERLSMCER</sequence>
<dbReference type="SUPFAM" id="SSF49785">
    <property type="entry name" value="Galactose-binding domain-like"/>
    <property type="match status" value="1"/>
</dbReference>
<protein>
    <submittedName>
        <fullName evidence="2">Carbohydrate-binding protein</fullName>
    </submittedName>
</protein>
<dbReference type="Proteomes" id="UP001292216">
    <property type="component" value="Unassembled WGS sequence"/>
</dbReference>
<feature type="domain" description="CBM6" evidence="1">
    <location>
        <begin position="3"/>
        <end position="48"/>
    </location>
</feature>
<dbReference type="InterPro" id="IPR008979">
    <property type="entry name" value="Galactose-bd-like_sf"/>
</dbReference>
<proteinExistence type="predicted"/>
<dbReference type="RefSeq" id="WP_323077301.1">
    <property type="nucleotide sequence ID" value="NZ_CBCSKM010000010.1"/>
</dbReference>
<gene>
    <name evidence="2" type="ORF">U9M73_11030</name>
</gene>
<dbReference type="Gene3D" id="2.60.120.260">
    <property type="entry name" value="Galactose-binding domain-like"/>
    <property type="match status" value="1"/>
</dbReference>
<dbReference type="EMBL" id="JAYERP010000001">
    <property type="protein sequence ID" value="MEA3570531.1"/>
    <property type="molecule type" value="Genomic_DNA"/>
</dbReference>
<evidence type="ECO:0000313" key="2">
    <source>
        <dbReference type="EMBL" id="MEA3570531.1"/>
    </source>
</evidence>
<evidence type="ECO:0000313" key="3">
    <source>
        <dbReference type="Proteomes" id="UP001292216"/>
    </source>
</evidence>
<keyword evidence="3" id="KW-1185">Reference proteome</keyword>
<name>A0ABU5PKW9_9BACL</name>
<comment type="caution">
    <text evidence="2">The sequence shown here is derived from an EMBL/GenBank/DDBJ whole genome shotgun (WGS) entry which is preliminary data.</text>
</comment>
<reference evidence="2 3" key="1">
    <citation type="submission" date="2023-12" db="EMBL/GenBank/DDBJ databases">
        <title>Whole genome sequencing of Paenibacillus phoenicis isolated from the Phoenix Mars Lander spacecraft assembly facility.</title>
        <authorList>
            <person name="Garcia A."/>
            <person name="Venkateswaran K."/>
        </authorList>
    </citation>
    <scope>NUCLEOTIDE SEQUENCE [LARGE SCALE GENOMIC DNA]</scope>
    <source>
        <strain evidence="2 3">3PO2SA</strain>
    </source>
</reference>
<accession>A0ABU5PKW9</accession>
<evidence type="ECO:0000259" key="1">
    <source>
        <dbReference type="Pfam" id="PF03422"/>
    </source>
</evidence>
<dbReference type="Pfam" id="PF03422">
    <property type="entry name" value="CBM_6"/>
    <property type="match status" value="1"/>
</dbReference>
<organism evidence="2 3">
    <name type="scientific">Paenibacillus phoenicis</name>
    <dbReference type="NCBI Taxonomy" id="554117"/>
    <lineage>
        <taxon>Bacteria</taxon>
        <taxon>Bacillati</taxon>
        <taxon>Bacillota</taxon>
        <taxon>Bacilli</taxon>
        <taxon>Bacillales</taxon>
        <taxon>Paenibacillaceae</taxon>
        <taxon>Paenibacillus</taxon>
    </lineage>
</organism>